<dbReference type="Gene3D" id="3.40.1690.10">
    <property type="entry name" value="secretion proteins EscU"/>
    <property type="match status" value="1"/>
</dbReference>
<proteinExistence type="predicted"/>
<reference evidence="1 2" key="1">
    <citation type="submission" date="2024-02" db="EMBL/GenBank/DDBJ databases">
        <title>Seven novel Bacillus-like species.</title>
        <authorList>
            <person name="Liu G."/>
        </authorList>
    </citation>
    <scope>NUCLEOTIDE SEQUENCE [LARGE SCALE GENOMIC DNA]</scope>
    <source>
        <strain evidence="1 2">FJAT-52054</strain>
    </source>
</reference>
<dbReference type="Proteomes" id="UP001377337">
    <property type="component" value="Chromosome"/>
</dbReference>
<evidence type="ECO:0000313" key="2">
    <source>
        <dbReference type="Proteomes" id="UP001377337"/>
    </source>
</evidence>
<dbReference type="PANTHER" id="PTHR30531:SF12">
    <property type="entry name" value="FLAGELLAR BIOSYNTHETIC PROTEIN FLHB"/>
    <property type="match status" value="1"/>
</dbReference>
<name>A0ABZ2NLN5_9BACI</name>
<dbReference type="RefSeq" id="WP_338781917.1">
    <property type="nucleotide sequence ID" value="NZ_CP147407.1"/>
</dbReference>
<dbReference type="InterPro" id="IPR006135">
    <property type="entry name" value="T3SS_substrate_exporter"/>
</dbReference>
<dbReference type="SUPFAM" id="SSF160544">
    <property type="entry name" value="EscU C-terminal domain-like"/>
    <property type="match status" value="1"/>
</dbReference>
<sequence>MKDRELRKAIALKYEGNGARAPKVTAKGQGLIADEILLRAREAGVPVKEDPSLAALLQTLEIQQEIPEDLYAVVAEIFAYIYRLDKLKEKN</sequence>
<dbReference type="Pfam" id="PF01312">
    <property type="entry name" value="Bac_export_2"/>
    <property type="match status" value="1"/>
</dbReference>
<dbReference type="InterPro" id="IPR029025">
    <property type="entry name" value="T3SS_substrate_exporter_C"/>
</dbReference>
<dbReference type="PANTHER" id="PTHR30531">
    <property type="entry name" value="FLAGELLAR BIOSYNTHETIC PROTEIN FLHB"/>
    <property type="match status" value="1"/>
</dbReference>
<organism evidence="1 2">
    <name type="scientific">Metabacillus sediminis</name>
    <dbReference type="NCBI Taxonomy" id="3117746"/>
    <lineage>
        <taxon>Bacteria</taxon>
        <taxon>Bacillati</taxon>
        <taxon>Bacillota</taxon>
        <taxon>Bacilli</taxon>
        <taxon>Bacillales</taxon>
        <taxon>Bacillaceae</taxon>
        <taxon>Metabacillus</taxon>
    </lineage>
</organism>
<dbReference type="EMBL" id="CP147407">
    <property type="protein sequence ID" value="WXB98748.1"/>
    <property type="molecule type" value="Genomic_DNA"/>
</dbReference>
<gene>
    <name evidence="1" type="ORF">WCV65_09820</name>
</gene>
<protein>
    <submittedName>
        <fullName evidence="1">EscU/YscU/HrcU family type III secretion system export apparatus switch protein</fullName>
    </submittedName>
</protein>
<evidence type="ECO:0000313" key="1">
    <source>
        <dbReference type="EMBL" id="WXB98748.1"/>
    </source>
</evidence>
<accession>A0ABZ2NLN5</accession>
<keyword evidence="2" id="KW-1185">Reference proteome</keyword>